<keyword evidence="1" id="KW-0472">Membrane</keyword>
<dbReference type="EMBL" id="WIBF01000004">
    <property type="protein sequence ID" value="MQQ08670.1"/>
    <property type="molecule type" value="Genomic_DNA"/>
</dbReference>
<accession>A0A843YBK2</accession>
<name>A0A843YBK2_9RHOB</name>
<evidence type="ECO:0000256" key="1">
    <source>
        <dbReference type="SAM" id="Phobius"/>
    </source>
</evidence>
<evidence type="ECO:0000313" key="3">
    <source>
        <dbReference type="Proteomes" id="UP000444174"/>
    </source>
</evidence>
<dbReference type="NCBIfam" id="NF038216">
    <property type="entry name" value="ABZJ_00895_fam"/>
    <property type="match status" value="1"/>
</dbReference>
<organism evidence="2 3">
    <name type="scientific">Tritonibacter litoralis</name>
    <dbReference type="NCBI Taxonomy" id="2662264"/>
    <lineage>
        <taxon>Bacteria</taxon>
        <taxon>Pseudomonadati</taxon>
        <taxon>Pseudomonadota</taxon>
        <taxon>Alphaproteobacteria</taxon>
        <taxon>Rhodobacterales</taxon>
        <taxon>Paracoccaceae</taxon>
        <taxon>Tritonibacter</taxon>
    </lineage>
</organism>
<reference evidence="2 3" key="1">
    <citation type="submission" date="2019-10" db="EMBL/GenBank/DDBJ databases">
        <title>Epibacterium sp. nov., isolated from seawater.</title>
        <authorList>
            <person name="Zhang X."/>
            <person name="Li N."/>
        </authorList>
    </citation>
    <scope>NUCLEOTIDE SEQUENCE [LARGE SCALE GENOMIC DNA]</scope>
    <source>
        <strain evidence="2 3">SM1979</strain>
    </source>
</reference>
<feature type="transmembrane region" description="Helical" evidence="1">
    <location>
        <begin position="72"/>
        <end position="92"/>
    </location>
</feature>
<proteinExistence type="predicted"/>
<comment type="caution">
    <text evidence="2">The sequence shown here is derived from an EMBL/GenBank/DDBJ whole genome shotgun (WGS) entry which is preliminary data.</text>
</comment>
<dbReference type="Proteomes" id="UP000444174">
    <property type="component" value="Unassembled WGS sequence"/>
</dbReference>
<evidence type="ECO:0000313" key="2">
    <source>
        <dbReference type="EMBL" id="MQQ08670.1"/>
    </source>
</evidence>
<feature type="transmembrane region" description="Helical" evidence="1">
    <location>
        <begin position="7"/>
        <end position="26"/>
    </location>
</feature>
<sequence length="140" mass="15235">MIVNLRRYAAVYVVTLIVGAVLIAALRHFTGLDLATSFIPLLPAMCAAMYEGNKQAIEGAPAPKGKAAWIECARMTGIALGFNILLGLVVFASLMRGQLQMQPILWFLGFLALYSVLWLVTNRIFLGMGYKNASSAAKKR</sequence>
<gene>
    <name evidence="2" type="ORF">GFB49_09420</name>
</gene>
<keyword evidence="3" id="KW-1185">Reference proteome</keyword>
<dbReference type="InterPro" id="IPR047730">
    <property type="entry name" value="ABZJ_00895-like"/>
</dbReference>
<feature type="transmembrane region" description="Helical" evidence="1">
    <location>
        <begin position="104"/>
        <end position="121"/>
    </location>
</feature>
<keyword evidence="1" id="KW-1133">Transmembrane helix</keyword>
<dbReference type="AlphaFoldDB" id="A0A843YBK2"/>
<protein>
    <submittedName>
        <fullName evidence="2">Uncharacterized protein</fullName>
    </submittedName>
</protein>
<keyword evidence="1" id="KW-0812">Transmembrane</keyword>
<dbReference type="RefSeq" id="WP_153215599.1">
    <property type="nucleotide sequence ID" value="NZ_WIBF01000004.1"/>
</dbReference>